<dbReference type="InterPro" id="IPR036514">
    <property type="entry name" value="SGNH_hydro_sf"/>
</dbReference>
<dbReference type="PANTHER" id="PTHR34407">
    <property type="entry name" value="EXPRESSED PROTEIN"/>
    <property type="match status" value="1"/>
</dbReference>
<comment type="caution">
    <text evidence="6">The sequence shown here is derived from an EMBL/GenBank/DDBJ whole genome shotgun (WGS) entry which is preliminary data.</text>
</comment>
<keyword evidence="3" id="KW-0328">Glycosyltransferase</keyword>
<evidence type="ECO:0000256" key="4">
    <source>
        <dbReference type="ARBA" id="ARBA00022679"/>
    </source>
</evidence>
<organism evidence="6 7">
    <name type="scientific">Chlorella ohadii</name>
    <dbReference type="NCBI Taxonomy" id="2649997"/>
    <lineage>
        <taxon>Eukaryota</taxon>
        <taxon>Viridiplantae</taxon>
        <taxon>Chlorophyta</taxon>
        <taxon>core chlorophytes</taxon>
        <taxon>Trebouxiophyceae</taxon>
        <taxon>Chlorellales</taxon>
        <taxon>Chlorellaceae</taxon>
        <taxon>Chlorella clade</taxon>
        <taxon>Chlorella</taxon>
    </lineage>
</organism>
<keyword evidence="4" id="KW-0808">Transferase</keyword>
<keyword evidence="5" id="KW-0472">Membrane</keyword>
<evidence type="ECO:0000313" key="6">
    <source>
        <dbReference type="EMBL" id="KAI7846321.1"/>
    </source>
</evidence>
<comment type="similarity">
    <text evidence="2">Belongs to the glycosyltransferase 92 family.</text>
</comment>
<sequence>MHIAGAASMLAFKTKRQPATGKGATSKFPASASGASSRRHLNLATVVLLPLLVAACYFKQHAWTAPQSWHAYTNAAPTSAGASQLLKERLSSVPWPRILEEEDALRGLTYYGSGRGLHRLADKLLAGQPIKIVAMGGSVTAWAGGNPNGEAYIARFFQYINSTFPHLQHELYNKGMSAWNSAQFEPCLEHIVPEGADLVVVEFAINDASLQRSEARLPAGPSYDSPGRRAFELLLRRLQAMPSRPAVLLLQMYPWWQAFGDGATQGLYYREPETEMTVLAQYYDMPVVSLRAAAWHLMSAGIEGFKIDKVLAQPNRNFGNTSHVVPLANVTTERGLYFYYDCVHPDSHGLRTLAELLIHPVARAVHEVAAGLQPKRRTDPRLEGRRPPMIPNSPDLSPSLCFMLEGFKPVVKAAEGFEYRALKPNATNFVQQKWGYYGTKPGDWAEMELDTQMDAAHPQATTSVYLTYLTSWKDMGTARVTCTGCECKPMDINAHVPMAVTTVFFNRLIPVSQHKQCRIRITILEAKEPSQQQSQHFMIAAAMLRSDLGLQPSAPSCAQAATPPNPYVALCLSVKDEWAELPEWVEHHLKVGVGKMYILDDGSQPPMSTVLAPYIASGAVEYHWFEGVPQPPQPFAAPSPAAAERVGAGAAAPVLPELLSGFNYSNGERFQLFAYDWCMQHHRNDHTWMGFVDVDEYIILRADIPSLPELLQRYEQFGGLALFSKIFGTNGHKTRPAGGTRQGFTKCAPAMQKEYYKTIANLHYVLPTIGKFGPHAFRMRDGAKTVNSRGLTVISGESERVVKDEIFLHHYWTRSEEEFAAKLQRGGGIHKTNRFNTGHMTFVDTTCTLDCLDAVRYTSDSEGAQ</sequence>
<reference evidence="6" key="1">
    <citation type="submission" date="2020-11" db="EMBL/GenBank/DDBJ databases">
        <title>Chlorella ohadii genome sequencing and assembly.</title>
        <authorList>
            <person name="Murik O."/>
            <person name="Treves H."/>
            <person name="Kedem I."/>
            <person name="Shotland Y."/>
            <person name="Kaplan A."/>
        </authorList>
    </citation>
    <scope>NUCLEOTIDE SEQUENCE</scope>
    <source>
        <strain evidence="6">1</strain>
    </source>
</reference>
<name>A0AAD5H710_9CHLO</name>
<dbReference type="EMBL" id="JADXDR010000004">
    <property type="protein sequence ID" value="KAI7846321.1"/>
    <property type="molecule type" value="Genomic_DNA"/>
</dbReference>
<evidence type="ECO:0000313" key="7">
    <source>
        <dbReference type="Proteomes" id="UP001205105"/>
    </source>
</evidence>
<dbReference type="Gene3D" id="3.40.50.1110">
    <property type="entry name" value="SGNH hydrolase"/>
    <property type="match status" value="1"/>
</dbReference>
<proteinExistence type="inferred from homology"/>
<dbReference type="Pfam" id="PF01697">
    <property type="entry name" value="Glyco_transf_92"/>
    <property type="match status" value="1"/>
</dbReference>
<accession>A0AAD5H710</accession>
<dbReference type="SUPFAM" id="SSF52266">
    <property type="entry name" value="SGNH hydrolase"/>
    <property type="match status" value="1"/>
</dbReference>
<keyword evidence="7" id="KW-1185">Reference proteome</keyword>
<dbReference type="GO" id="GO:0016757">
    <property type="term" value="F:glycosyltransferase activity"/>
    <property type="evidence" value="ECO:0007669"/>
    <property type="project" value="UniProtKB-KW"/>
</dbReference>
<evidence type="ECO:0000256" key="2">
    <source>
        <dbReference type="ARBA" id="ARBA00007647"/>
    </source>
</evidence>
<evidence type="ECO:0008006" key="8">
    <source>
        <dbReference type="Google" id="ProtNLM"/>
    </source>
</evidence>
<protein>
    <recommendedName>
        <fullName evidence="8">SGNH hydrolase-type esterase domain-containing protein</fullName>
    </recommendedName>
</protein>
<evidence type="ECO:0000256" key="1">
    <source>
        <dbReference type="ARBA" id="ARBA00004370"/>
    </source>
</evidence>
<dbReference type="AlphaFoldDB" id="A0AAD5H710"/>
<evidence type="ECO:0000256" key="3">
    <source>
        <dbReference type="ARBA" id="ARBA00022676"/>
    </source>
</evidence>
<dbReference type="CDD" id="cd00229">
    <property type="entry name" value="SGNH_hydrolase"/>
    <property type="match status" value="1"/>
</dbReference>
<comment type="subcellular location">
    <subcellularLocation>
        <location evidence="1">Membrane</location>
    </subcellularLocation>
</comment>
<evidence type="ECO:0000256" key="5">
    <source>
        <dbReference type="ARBA" id="ARBA00023136"/>
    </source>
</evidence>
<dbReference type="InterPro" id="IPR008166">
    <property type="entry name" value="Glyco_transf_92"/>
</dbReference>
<dbReference type="Proteomes" id="UP001205105">
    <property type="component" value="Unassembled WGS sequence"/>
</dbReference>
<dbReference type="GO" id="GO:0016020">
    <property type="term" value="C:membrane"/>
    <property type="evidence" value="ECO:0007669"/>
    <property type="project" value="UniProtKB-SubCell"/>
</dbReference>
<dbReference type="PANTHER" id="PTHR34407:SF1">
    <property type="entry name" value="SGNH HYDROLASE-TYPE ESTERASE DOMAIN-CONTAINING PROTEIN"/>
    <property type="match status" value="1"/>
</dbReference>
<gene>
    <name evidence="6" type="ORF">COHA_000158</name>
</gene>